<dbReference type="AlphaFoldDB" id="A0A820QJZ1"/>
<comment type="caution">
    <text evidence="1">The sequence shown here is derived from an EMBL/GenBank/DDBJ whole genome shotgun (WGS) entry which is preliminary data.</text>
</comment>
<dbReference type="Proteomes" id="UP000663868">
    <property type="component" value="Unassembled WGS sequence"/>
</dbReference>
<protein>
    <submittedName>
        <fullName evidence="1">Uncharacterized protein</fullName>
    </submittedName>
</protein>
<accession>A0A820QJZ1</accession>
<reference evidence="1" key="1">
    <citation type="submission" date="2021-02" db="EMBL/GenBank/DDBJ databases">
        <authorList>
            <person name="Nowell W R."/>
        </authorList>
    </citation>
    <scope>NUCLEOTIDE SEQUENCE</scope>
</reference>
<dbReference type="EMBL" id="CAJOBB010027061">
    <property type="protein sequence ID" value="CAF4420405.1"/>
    <property type="molecule type" value="Genomic_DNA"/>
</dbReference>
<feature type="non-terminal residue" evidence="1">
    <location>
        <position position="83"/>
    </location>
</feature>
<proteinExistence type="predicted"/>
<evidence type="ECO:0000313" key="1">
    <source>
        <dbReference type="EMBL" id="CAF4420405.1"/>
    </source>
</evidence>
<organism evidence="1 2">
    <name type="scientific">Adineta steineri</name>
    <dbReference type="NCBI Taxonomy" id="433720"/>
    <lineage>
        <taxon>Eukaryota</taxon>
        <taxon>Metazoa</taxon>
        <taxon>Spiralia</taxon>
        <taxon>Gnathifera</taxon>
        <taxon>Rotifera</taxon>
        <taxon>Eurotatoria</taxon>
        <taxon>Bdelloidea</taxon>
        <taxon>Adinetida</taxon>
        <taxon>Adinetidae</taxon>
        <taxon>Adineta</taxon>
    </lineage>
</organism>
<evidence type="ECO:0000313" key="2">
    <source>
        <dbReference type="Proteomes" id="UP000663868"/>
    </source>
</evidence>
<gene>
    <name evidence="1" type="ORF">KXQ929_LOCUS52155</name>
</gene>
<sequence length="83" mass="9773">MGNLFSRNKETLITTTDEDDQFFDCLNDDETHNENNTQIISHYYAVWIPSNVEITENQFIFDDMKSAFTLCKKYSKHNSRGKI</sequence>
<name>A0A820QJZ1_9BILA</name>